<dbReference type="AlphaFoldDB" id="A0AAU7TCD1"/>
<sequence>MDMPDDVWSVADGFLFDGRIIKALEHLREAGGLSLRDAIVVVDGRVSFLKANHAECFTVPIETYGQGVYS</sequence>
<protein>
    <submittedName>
        <fullName evidence="1">Uncharacterized protein</fullName>
    </submittedName>
</protein>
<accession>A0AAU7TCD1</accession>
<gene>
    <name evidence="1" type="ORF">ABN611_37845</name>
</gene>
<dbReference type="EMBL" id="CP158165">
    <property type="protein sequence ID" value="XBV24309.1"/>
    <property type="molecule type" value="Genomic_DNA"/>
</dbReference>
<organism evidence="1">
    <name type="scientific">Kribbella sp. HUAS MG21</name>
    <dbReference type="NCBI Taxonomy" id="3160966"/>
    <lineage>
        <taxon>Bacteria</taxon>
        <taxon>Bacillati</taxon>
        <taxon>Actinomycetota</taxon>
        <taxon>Actinomycetes</taxon>
        <taxon>Propionibacteriales</taxon>
        <taxon>Kribbellaceae</taxon>
        <taxon>Kribbella</taxon>
    </lineage>
</organism>
<proteinExistence type="predicted"/>
<dbReference type="RefSeq" id="WP_350277132.1">
    <property type="nucleotide sequence ID" value="NZ_CP158165.1"/>
</dbReference>
<reference evidence="1" key="1">
    <citation type="submission" date="2024-06" db="EMBL/GenBank/DDBJ databases">
        <title>Kribbella sp. strain HUAS MG21 genome sequences.</title>
        <authorList>
            <person name="Mo P."/>
        </authorList>
    </citation>
    <scope>NUCLEOTIDE SEQUENCE</scope>
    <source>
        <strain evidence="1">HUAS MG21</strain>
    </source>
</reference>
<name>A0AAU7TCD1_9ACTN</name>
<evidence type="ECO:0000313" key="1">
    <source>
        <dbReference type="EMBL" id="XBV24309.1"/>
    </source>
</evidence>